<organism evidence="1 2">
    <name type="scientific">Psophocarpus tetragonolobus</name>
    <name type="common">Winged bean</name>
    <name type="synonym">Dolichos tetragonolobus</name>
    <dbReference type="NCBI Taxonomy" id="3891"/>
    <lineage>
        <taxon>Eukaryota</taxon>
        <taxon>Viridiplantae</taxon>
        <taxon>Streptophyta</taxon>
        <taxon>Embryophyta</taxon>
        <taxon>Tracheophyta</taxon>
        <taxon>Spermatophyta</taxon>
        <taxon>Magnoliopsida</taxon>
        <taxon>eudicotyledons</taxon>
        <taxon>Gunneridae</taxon>
        <taxon>Pentapetalae</taxon>
        <taxon>rosids</taxon>
        <taxon>fabids</taxon>
        <taxon>Fabales</taxon>
        <taxon>Fabaceae</taxon>
        <taxon>Papilionoideae</taxon>
        <taxon>50 kb inversion clade</taxon>
        <taxon>NPAAA clade</taxon>
        <taxon>indigoferoid/millettioid clade</taxon>
        <taxon>Phaseoleae</taxon>
        <taxon>Psophocarpus</taxon>
    </lineage>
</organism>
<name>A0AAN9XVL2_PSOTE</name>
<proteinExistence type="predicted"/>
<sequence>MKWPCASLMHASTPNPPTSSTRLASMYVQSGMCAGSQRISVRMSSILPHRRGMSLCIVHSVYSVQVEHSGRVL</sequence>
<comment type="caution">
    <text evidence="1">The sequence shown here is derived from an EMBL/GenBank/DDBJ whole genome shotgun (WGS) entry which is preliminary data.</text>
</comment>
<dbReference type="AlphaFoldDB" id="A0AAN9XVL2"/>
<gene>
    <name evidence="1" type="ORF">VNO78_01584</name>
</gene>
<accession>A0AAN9XVL2</accession>
<evidence type="ECO:0000313" key="2">
    <source>
        <dbReference type="Proteomes" id="UP001386955"/>
    </source>
</evidence>
<reference evidence="1 2" key="1">
    <citation type="submission" date="2024-01" db="EMBL/GenBank/DDBJ databases">
        <title>The genomes of 5 underutilized Papilionoideae crops provide insights into root nodulation and disease resistanc.</title>
        <authorList>
            <person name="Jiang F."/>
        </authorList>
    </citation>
    <scope>NUCLEOTIDE SEQUENCE [LARGE SCALE GENOMIC DNA]</scope>
    <source>
        <strain evidence="1">DUOXIRENSHENG_FW03</strain>
        <tissue evidence="1">Leaves</tissue>
    </source>
</reference>
<keyword evidence="2" id="KW-1185">Reference proteome</keyword>
<evidence type="ECO:0000313" key="1">
    <source>
        <dbReference type="EMBL" id="KAK7410639.1"/>
    </source>
</evidence>
<dbReference type="EMBL" id="JAYMYS010000001">
    <property type="protein sequence ID" value="KAK7410639.1"/>
    <property type="molecule type" value="Genomic_DNA"/>
</dbReference>
<protein>
    <submittedName>
        <fullName evidence="1">Uncharacterized protein</fullName>
    </submittedName>
</protein>
<dbReference type="Proteomes" id="UP001386955">
    <property type="component" value="Unassembled WGS sequence"/>
</dbReference>